<dbReference type="InterPro" id="IPR016208">
    <property type="entry name" value="Ald_Oxase/xanthine_DH-like"/>
</dbReference>
<sequence>MCGNSQSMAQIILQKIERTQWIGRPLPRKEDLRFITGKGRYTSDFELPNTAYVVIARSPYANARIVKIDASKALELPGVLAVITGEDVAEEINPFPNLLPHPYNQIKDYGIAINETRYAGEPVALIVAENMYTAHDALELLNIEYEPRQPIISAEEAMRDGSPRVHENIPSNVVWHKKFTYGDVDEAFKKADLIVKKRLYFHRFTSAPLEPNAIIVSYDSVSGVYTIISNNQRPVFNQHAIAHALKIPTNKLHFISPDIGGGFGIKNDSYPYIVLLAIASKKVNRPVKWIETRQEHMMASTHGNEVVYYGEMAFRKDGTILGLRAKAIHDEGAYMRREPIGAFNFIRHATLTYRFRNLEMDVYAVVTNKCPVGPNRSYGKMQQNYLVEVLIDMGARELGIDPIEIRMKNFVRSEEMPYETPTGALLDGGDYPKVLERVCELVNYSALKREQREARKKGKIVGIGVAMGMDASPINFSSNRIINPAAEVSGESEAAWVKVNEDGSIIASVGTSPQGHGHETSVAQIVADVLGVDPDQVHVVQGFDSWVNPSTPHSGTYASRFAIAGASAVYGGAMRVKSKILQIASYILNVPTEKLDIVDGKIAVNGVKQDLDIKKIAQYAWKDLARLPENIEPGLFAYYVYRTPFKLPKDDKSGNFSLTYSYSACIVYIEVDAETGFVKIKRVGIVEDCGKQINPLIVEGQIHGQLGHQLGAALYEKLVYDESGQLLTSSFLNYWAPTALELPSFEVDSIITPSLFTPLGTRGMGEGGGAPLIACVNALNDALSIYGLEFTESHLDPTKIRELVKRAKVSAIR</sequence>
<dbReference type="SUPFAM" id="SSF56003">
    <property type="entry name" value="Molybdenum cofactor-binding domain"/>
    <property type="match status" value="1"/>
</dbReference>
<dbReference type="SUPFAM" id="SSF54665">
    <property type="entry name" value="CO dehydrogenase molybdoprotein N-domain-like"/>
    <property type="match status" value="1"/>
</dbReference>
<dbReference type="InterPro" id="IPR036856">
    <property type="entry name" value="Ald_Oxase/Xan_DH_a/b_sf"/>
</dbReference>
<dbReference type="EMBL" id="NEXC01000093">
    <property type="protein sequence ID" value="PSN82192.1"/>
    <property type="molecule type" value="Genomic_DNA"/>
</dbReference>
<keyword evidence="1" id="KW-0500">Molybdenum</keyword>
<feature type="domain" description="Aldehyde oxidase/xanthine dehydrogenase a/b hammerhead" evidence="3">
    <location>
        <begin position="36"/>
        <end position="149"/>
    </location>
</feature>
<reference evidence="4 5" key="1">
    <citation type="submission" date="2017-04" db="EMBL/GenBank/DDBJ databases">
        <title>Novel microbial lineages endemic to geothermal iron-oxide mats fill important gaps in the evolutionary history of Archaea.</title>
        <authorList>
            <person name="Jay Z.J."/>
            <person name="Beam J.P."/>
            <person name="Dlakic M."/>
            <person name="Rusch D.B."/>
            <person name="Kozubal M.A."/>
            <person name="Inskeep W.P."/>
        </authorList>
    </citation>
    <scope>NUCLEOTIDE SEQUENCE [LARGE SCALE GENOMIC DNA]</scope>
    <source>
        <strain evidence="4">OSP_D</strain>
    </source>
</reference>
<evidence type="ECO:0000256" key="2">
    <source>
        <dbReference type="ARBA" id="ARBA00023002"/>
    </source>
</evidence>
<keyword evidence="2" id="KW-0560">Oxidoreductase</keyword>
<dbReference type="SMART" id="SM01008">
    <property type="entry name" value="Ald_Xan_dh_C"/>
    <property type="match status" value="1"/>
</dbReference>
<dbReference type="InterPro" id="IPR000674">
    <property type="entry name" value="Ald_Oxase/Xan_DH_a/b"/>
</dbReference>
<dbReference type="InterPro" id="IPR008274">
    <property type="entry name" value="AldOxase/xan_DH_MoCoBD1"/>
</dbReference>
<dbReference type="Pfam" id="PF01315">
    <property type="entry name" value="Ald_Xan_dh_C"/>
    <property type="match status" value="1"/>
</dbReference>
<dbReference type="Pfam" id="PF02738">
    <property type="entry name" value="MoCoBD_1"/>
    <property type="match status" value="1"/>
</dbReference>
<dbReference type="Gene3D" id="3.30.365.10">
    <property type="entry name" value="Aldehyde oxidase/xanthine dehydrogenase, molybdopterin binding domain"/>
    <property type="match status" value="4"/>
</dbReference>
<dbReference type="Pfam" id="PF20256">
    <property type="entry name" value="MoCoBD_2"/>
    <property type="match status" value="1"/>
</dbReference>
<proteinExistence type="predicted"/>
<evidence type="ECO:0000313" key="5">
    <source>
        <dbReference type="Proteomes" id="UP000240880"/>
    </source>
</evidence>
<name>A0A2R6A6U1_9ARCH</name>
<dbReference type="InterPro" id="IPR046867">
    <property type="entry name" value="AldOxase/xan_DH_MoCoBD2"/>
</dbReference>
<evidence type="ECO:0000313" key="4">
    <source>
        <dbReference type="EMBL" id="PSN82192.1"/>
    </source>
</evidence>
<dbReference type="Gene3D" id="3.90.1170.50">
    <property type="entry name" value="Aldehyde oxidase/xanthine dehydrogenase, a/b hammerhead"/>
    <property type="match status" value="1"/>
</dbReference>
<dbReference type="PANTHER" id="PTHR11908">
    <property type="entry name" value="XANTHINE DEHYDROGENASE"/>
    <property type="match status" value="1"/>
</dbReference>
<dbReference type="AlphaFoldDB" id="A0A2R6A6U1"/>
<dbReference type="PANTHER" id="PTHR11908:SF132">
    <property type="entry name" value="ALDEHYDE OXIDASE 1-RELATED"/>
    <property type="match status" value="1"/>
</dbReference>
<dbReference type="Proteomes" id="UP000240880">
    <property type="component" value="Unassembled WGS sequence"/>
</dbReference>
<dbReference type="GO" id="GO:0016491">
    <property type="term" value="F:oxidoreductase activity"/>
    <property type="evidence" value="ECO:0007669"/>
    <property type="project" value="UniProtKB-KW"/>
</dbReference>
<gene>
    <name evidence="4" type="ORF">B9Q01_08750</name>
</gene>
<evidence type="ECO:0000256" key="1">
    <source>
        <dbReference type="ARBA" id="ARBA00022505"/>
    </source>
</evidence>
<accession>A0A2R6A6U1</accession>
<comment type="caution">
    <text evidence="4">The sequence shown here is derived from an EMBL/GenBank/DDBJ whole genome shotgun (WGS) entry which is preliminary data.</text>
</comment>
<organism evidence="4 5">
    <name type="scientific">Candidatus Marsarchaeota G1 archaeon OSP_D</name>
    <dbReference type="NCBI Taxonomy" id="1978155"/>
    <lineage>
        <taxon>Archaea</taxon>
        <taxon>Candidatus Marsarchaeota</taxon>
        <taxon>Candidatus Marsarchaeota group 1</taxon>
    </lineage>
</organism>
<dbReference type="GO" id="GO:0005506">
    <property type="term" value="F:iron ion binding"/>
    <property type="evidence" value="ECO:0007669"/>
    <property type="project" value="InterPro"/>
</dbReference>
<protein>
    <recommendedName>
        <fullName evidence="3">Aldehyde oxidase/xanthine dehydrogenase a/b hammerhead domain-containing protein</fullName>
    </recommendedName>
</protein>
<dbReference type="InterPro" id="IPR037165">
    <property type="entry name" value="AldOxase/xan_DH_Mopterin-bd_sf"/>
</dbReference>
<evidence type="ECO:0000259" key="3">
    <source>
        <dbReference type="SMART" id="SM01008"/>
    </source>
</evidence>